<keyword evidence="4" id="KW-1185">Reference proteome</keyword>
<gene>
    <name evidence="3" type="ORF">H4Q32_018941</name>
</gene>
<proteinExistence type="predicted"/>
<evidence type="ECO:0000259" key="2">
    <source>
        <dbReference type="Pfam" id="PF13358"/>
    </source>
</evidence>
<protein>
    <submittedName>
        <fullName evidence="3">Transposable element Tc1 transposase</fullName>
    </submittedName>
</protein>
<dbReference type="Gene3D" id="3.30.420.10">
    <property type="entry name" value="Ribonuclease H-like superfamily/Ribonuclease H"/>
    <property type="match status" value="2"/>
</dbReference>
<reference evidence="3 4" key="1">
    <citation type="submission" date="2022-01" db="EMBL/GenBank/DDBJ databases">
        <title>A high-quality chromosome-level genome assembly of rohu carp, Labeo rohita.</title>
        <authorList>
            <person name="Arick M.A. II"/>
            <person name="Hsu C.-Y."/>
            <person name="Magbanua Z."/>
            <person name="Pechanova O."/>
            <person name="Grover C."/>
            <person name="Miller E."/>
            <person name="Thrash A."/>
            <person name="Ezzel L."/>
            <person name="Alam S."/>
            <person name="Benzie J."/>
            <person name="Hamilton M."/>
            <person name="Karsi A."/>
            <person name="Lawrence M.L."/>
            <person name="Peterson D.G."/>
        </authorList>
    </citation>
    <scope>NUCLEOTIDE SEQUENCE [LARGE SCALE GENOMIC DNA]</scope>
    <source>
        <strain evidence="4">BAU-BD-2019</strain>
        <tissue evidence="3">Blood</tissue>
    </source>
</reference>
<feature type="domain" description="Transposase Tc1-like" evidence="1">
    <location>
        <begin position="64"/>
        <end position="128"/>
    </location>
</feature>
<accession>A0ABQ8LMR0</accession>
<dbReference type="SUPFAM" id="SSF46689">
    <property type="entry name" value="Homeodomain-like"/>
    <property type="match status" value="1"/>
</dbReference>
<dbReference type="InterPro" id="IPR038717">
    <property type="entry name" value="Tc1-like_DDE_dom"/>
</dbReference>
<dbReference type="InterPro" id="IPR036397">
    <property type="entry name" value="RNaseH_sf"/>
</dbReference>
<comment type="caution">
    <text evidence="3">The sequence shown here is derived from an EMBL/GenBank/DDBJ whole genome shotgun (WGS) entry which is preliminary data.</text>
</comment>
<dbReference type="Pfam" id="PF13358">
    <property type="entry name" value="DDE_3"/>
    <property type="match status" value="1"/>
</dbReference>
<dbReference type="InterPro" id="IPR002492">
    <property type="entry name" value="Transposase_Tc1-like"/>
</dbReference>
<dbReference type="PANTHER" id="PTHR23022:SF119">
    <property type="entry name" value="TC1-LIKE TRANSPOSASE DDE DOMAIN-CONTAINING PROTEIN"/>
    <property type="match status" value="1"/>
</dbReference>
<organism evidence="3 4">
    <name type="scientific">Labeo rohita</name>
    <name type="common">Indian major carp</name>
    <name type="synonym">Cyprinus rohita</name>
    <dbReference type="NCBI Taxonomy" id="84645"/>
    <lineage>
        <taxon>Eukaryota</taxon>
        <taxon>Metazoa</taxon>
        <taxon>Chordata</taxon>
        <taxon>Craniata</taxon>
        <taxon>Vertebrata</taxon>
        <taxon>Euteleostomi</taxon>
        <taxon>Actinopterygii</taxon>
        <taxon>Neopterygii</taxon>
        <taxon>Teleostei</taxon>
        <taxon>Ostariophysi</taxon>
        <taxon>Cypriniformes</taxon>
        <taxon>Cyprinidae</taxon>
        <taxon>Labeoninae</taxon>
        <taxon>Labeonini</taxon>
        <taxon>Labeo</taxon>
    </lineage>
</organism>
<evidence type="ECO:0000313" key="4">
    <source>
        <dbReference type="Proteomes" id="UP000830375"/>
    </source>
</evidence>
<dbReference type="InterPro" id="IPR009057">
    <property type="entry name" value="Homeodomain-like_sf"/>
</dbReference>
<dbReference type="InterPro" id="IPR052338">
    <property type="entry name" value="Transposase_5"/>
</dbReference>
<dbReference type="EMBL" id="JACTAM010000021">
    <property type="protein sequence ID" value="KAI2650953.1"/>
    <property type="molecule type" value="Genomic_DNA"/>
</dbReference>
<sequence>MGKTADLTVVQKTIIDTLHKEGKTHTFIAKEAGCSQSAASKHVYRKLSGRKRSTTNRENCSLERLVKQNRFKNLGELHKEWTEAGVKTSRATTHRRVKEFGYSCRISLVKPLLNHRRRQRRLTWAKEKKKWTVAQWSKVHFSDESKFCISFGNQGPRVWRKGGEAHSPSCLKSSVKFPQSVMIWVAMSSAAQDLAPAHTAKRTKSWLNDNGVGVFDWPANSPDMKPIENLWGIVKRKMRNKIPKNADELKATVKETWASIPPQQCHRLITSMPRQIEAVIKANQYSNLLR</sequence>
<evidence type="ECO:0000259" key="1">
    <source>
        <dbReference type="Pfam" id="PF01498"/>
    </source>
</evidence>
<dbReference type="Proteomes" id="UP000830375">
    <property type="component" value="Unassembled WGS sequence"/>
</dbReference>
<feature type="domain" description="Tc1-like transposase DDE" evidence="2">
    <location>
        <begin position="193"/>
        <end position="250"/>
    </location>
</feature>
<dbReference type="Pfam" id="PF01498">
    <property type="entry name" value="HTH_Tnp_Tc3_2"/>
    <property type="match status" value="1"/>
</dbReference>
<evidence type="ECO:0000313" key="3">
    <source>
        <dbReference type="EMBL" id="KAI2650953.1"/>
    </source>
</evidence>
<dbReference type="PANTHER" id="PTHR23022">
    <property type="entry name" value="TRANSPOSABLE ELEMENT-RELATED"/>
    <property type="match status" value="1"/>
</dbReference>
<name>A0ABQ8LMR0_LABRO</name>